<evidence type="ECO:0000256" key="1">
    <source>
        <dbReference type="ARBA" id="ARBA00004651"/>
    </source>
</evidence>
<reference evidence="10" key="1">
    <citation type="submission" date="2020-05" db="EMBL/GenBank/DDBJ databases">
        <authorList>
            <person name="Chiriac C."/>
            <person name="Salcher M."/>
            <person name="Ghai R."/>
            <person name="Kavagutti S V."/>
        </authorList>
    </citation>
    <scope>NUCLEOTIDE SEQUENCE</scope>
</reference>
<sequence length="852" mass="88375">MIRIALKDLLGRKLRLALTSLAVVMGVAMVSGTFVLTDTIKHGFSQIFSTALQNSDVVITGKAAFGNDQNAPSFPASALDKVLKLPGVADAAGGVADTAQFVGADGKVVSHGGAPGLAFSVNADGDQHFNPLNLLSGTWPRGRTQIAVDKDTAADLKLAVGSTVGVIPRGGAVVHLKVSGIVSFGSVGSLGGATLAIFDLPTAQTLFQKEGKLDEIDVAAQPNVPSSELVAQIKSILPPHTQVRTGEEQAAKASSDTSSALSFLEYFLLAFGFIALFVGAFVIANTLSITIAQRTREFATLRTMGATGRQVIGVVLAEGLVTGLVAATIGLFAGVGLAKGLDELFKSFGIDLPQSGLIFASRTVIVSLVLGTAVTLIASVWPAVRATRVPPIAAVREGFVLPPGRFHRLGPYVALVIIGVSLALVCVGAFVKHGIPTATRLEMLGVGVLGSFIGVAMIASRIVRPLASLLGRPAQLGAGVAGTLARANSMRNPARTASTAAALMIGLALVTIVAVLAAGVRGSFEGAVKEEFQADYALTSENGFLPTSVDSADALRKAGVAEVVAGVRAGQGRAFGKTITLTAAEKGLSQMLVLKWTLGDASSLDVLGMNGAVVDKDYAKSHHLVDGSPFTLLVPSGQELHLMVKAIFDPPSGGSPFGPVTVSAEAFDSVTHNPQNVFTFMNMSGGVTPENTAILNDVLKSYPDAKVQTESEFIANQEAGINIFLNMLFVLLGLSVIVSLFGIVNTLVLTVFERTRELGMLRAVGMTRRQTRRMIRQESIITALIGAALGIPLGVGLGGLFGQALPGGMPFIVPWGQIVIFVFAALIVGLLAAIFPARRAAKLNPLEALQYE</sequence>
<evidence type="ECO:0000256" key="3">
    <source>
        <dbReference type="ARBA" id="ARBA00022692"/>
    </source>
</evidence>
<feature type="domain" description="ABC3 transporter permease C-terminal" evidence="8">
    <location>
        <begin position="270"/>
        <end position="391"/>
    </location>
</feature>
<feature type="transmembrane region" description="Helical" evidence="7">
    <location>
        <begin position="266"/>
        <end position="291"/>
    </location>
</feature>
<dbReference type="InterPro" id="IPR003838">
    <property type="entry name" value="ABC3_permease_C"/>
</dbReference>
<dbReference type="GO" id="GO:0005886">
    <property type="term" value="C:plasma membrane"/>
    <property type="evidence" value="ECO:0007669"/>
    <property type="project" value="UniProtKB-SubCell"/>
</dbReference>
<name>A0A6J6QM09_9ZZZZ</name>
<feature type="transmembrane region" description="Helical" evidence="7">
    <location>
        <begin position="812"/>
        <end position="835"/>
    </location>
</feature>
<dbReference type="Pfam" id="PF02687">
    <property type="entry name" value="FtsX"/>
    <property type="match status" value="2"/>
</dbReference>
<dbReference type="GO" id="GO:0022857">
    <property type="term" value="F:transmembrane transporter activity"/>
    <property type="evidence" value="ECO:0007669"/>
    <property type="project" value="TreeGrafter"/>
</dbReference>
<keyword evidence="2" id="KW-1003">Cell membrane</keyword>
<evidence type="ECO:0000259" key="8">
    <source>
        <dbReference type="Pfam" id="PF02687"/>
    </source>
</evidence>
<dbReference type="InterPro" id="IPR050250">
    <property type="entry name" value="Macrolide_Exporter_MacB"/>
</dbReference>
<dbReference type="Pfam" id="PF12704">
    <property type="entry name" value="MacB_PCD"/>
    <property type="match status" value="2"/>
</dbReference>
<comment type="subcellular location">
    <subcellularLocation>
        <location evidence="1">Cell membrane</location>
        <topology evidence="1">Multi-pass membrane protein</topology>
    </subcellularLocation>
</comment>
<comment type="similarity">
    <text evidence="6">Belongs to the ABC-4 integral membrane protein family.</text>
</comment>
<dbReference type="AlphaFoldDB" id="A0A6J6QM09"/>
<keyword evidence="5 7" id="KW-0472">Membrane</keyword>
<evidence type="ECO:0000256" key="5">
    <source>
        <dbReference type="ARBA" id="ARBA00023136"/>
    </source>
</evidence>
<organism evidence="10">
    <name type="scientific">freshwater metagenome</name>
    <dbReference type="NCBI Taxonomy" id="449393"/>
    <lineage>
        <taxon>unclassified sequences</taxon>
        <taxon>metagenomes</taxon>
        <taxon>ecological metagenomes</taxon>
    </lineage>
</organism>
<feature type="domain" description="MacB-like periplasmic core" evidence="9">
    <location>
        <begin position="496"/>
        <end position="688"/>
    </location>
</feature>
<dbReference type="PANTHER" id="PTHR30572:SF4">
    <property type="entry name" value="ABC TRANSPORTER PERMEASE YTRF"/>
    <property type="match status" value="1"/>
</dbReference>
<dbReference type="EMBL" id="CAEZXP010000011">
    <property type="protein sequence ID" value="CAB4710663.1"/>
    <property type="molecule type" value="Genomic_DNA"/>
</dbReference>
<accession>A0A6J6QM09</accession>
<evidence type="ECO:0000259" key="9">
    <source>
        <dbReference type="Pfam" id="PF12704"/>
    </source>
</evidence>
<feature type="transmembrane region" description="Helical" evidence="7">
    <location>
        <begin position="311"/>
        <end position="337"/>
    </location>
</feature>
<evidence type="ECO:0000313" key="10">
    <source>
        <dbReference type="EMBL" id="CAB4710663.1"/>
    </source>
</evidence>
<feature type="transmembrane region" description="Helical" evidence="7">
    <location>
        <begin position="500"/>
        <end position="520"/>
    </location>
</feature>
<feature type="transmembrane region" description="Helical" evidence="7">
    <location>
        <begin position="412"/>
        <end position="431"/>
    </location>
</feature>
<feature type="transmembrane region" description="Helical" evidence="7">
    <location>
        <begin position="443"/>
        <end position="463"/>
    </location>
</feature>
<feature type="transmembrane region" description="Helical" evidence="7">
    <location>
        <begin position="357"/>
        <end position="381"/>
    </location>
</feature>
<evidence type="ECO:0000256" key="4">
    <source>
        <dbReference type="ARBA" id="ARBA00022989"/>
    </source>
</evidence>
<proteinExistence type="inferred from homology"/>
<dbReference type="InterPro" id="IPR025857">
    <property type="entry name" value="MacB_PCD"/>
</dbReference>
<evidence type="ECO:0000256" key="6">
    <source>
        <dbReference type="ARBA" id="ARBA00038076"/>
    </source>
</evidence>
<feature type="domain" description="MacB-like periplasmic core" evidence="9">
    <location>
        <begin position="17"/>
        <end position="235"/>
    </location>
</feature>
<feature type="transmembrane region" description="Helical" evidence="7">
    <location>
        <begin position="723"/>
        <end position="752"/>
    </location>
</feature>
<gene>
    <name evidence="10" type="ORF">UFOPK2399_01975</name>
</gene>
<keyword evidence="4 7" id="KW-1133">Transmembrane helix</keyword>
<evidence type="ECO:0000256" key="2">
    <source>
        <dbReference type="ARBA" id="ARBA00022475"/>
    </source>
</evidence>
<dbReference type="PANTHER" id="PTHR30572">
    <property type="entry name" value="MEMBRANE COMPONENT OF TRANSPORTER-RELATED"/>
    <property type="match status" value="1"/>
</dbReference>
<feature type="domain" description="ABC3 transporter permease C-terminal" evidence="8">
    <location>
        <begin position="730"/>
        <end position="845"/>
    </location>
</feature>
<evidence type="ECO:0000256" key="7">
    <source>
        <dbReference type="SAM" id="Phobius"/>
    </source>
</evidence>
<feature type="transmembrane region" description="Helical" evidence="7">
    <location>
        <begin position="779"/>
        <end position="800"/>
    </location>
</feature>
<keyword evidence="3 7" id="KW-0812">Transmembrane</keyword>
<protein>
    <submittedName>
        <fullName evidence="10">Unannotated protein</fullName>
    </submittedName>
</protein>